<comment type="caution">
    <text evidence="2">The sequence shown here is derived from an EMBL/GenBank/DDBJ whole genome shotgun (WGS) entry which is preliminary data.</text>
</comment>
<dbReference type="EMBL" id="JACHIJ010000013">
    <property type="protein sequence ID" value="MBB5055250.1"/>
    <property type="molecule type" value="Genomic_DNA"/>
</dbReference>
<gene>
    <name evidence="2" type="ORF">HNQ36_005261</name>
</gene>
<evidence type="ECO:0000256" key="1">
    <source>
        <dbReference type="SAM" id="MobiDB-lite"/>
    </source>
</evidence>
<dbReference type="AlphaFoldDB" id="A0A840N7S9"/>
<protein>
    <submittedName>
        <fullName evidence="2">Uncharacterized protein</fullName>
    </submittedName>
</protein>
<feature type="compositionally biased region" description="Basic residues" evidence="1">
    <location>
        <begin position="62"/>
        <end position="73"/>
    </location>
</feature>
<evidence type="ECO:0000313" key="3">
    <source>
        <dbReference type="Proteomes" id="UP000521227"/>
    </source>
</evidence>
<sequence>MPGLQVRDGLVDVALQDSFPASDPPAFVAGGVVIGRPFRRETFYGFGSADARSGSGVGIRMQRSRPKRARKVPSRPTSEQLTEKGAGG</sequence>
<name>A0A840N7S9_9BRAD</name>
<proteinExistence type="predicted"/>
<accession>A0A840N7S9</accession>
<dbReference type="Proteomes" id="UP000521227">
    <property type="component" value="Unassembled WGS sequence"/>
</dbReference>
<evidence type="ECO:0000313" key="2">
    <source>
        <dbReference type="EMBL" id="MBB5055250.1"/>
    </source>
</evidence>
<feature type="region of interest" description="Disordered" evidence="1">
    <location>
        <begin position="52"/>
        <end position="88"/>
    </location>
</feature>
<organism evidence="2 3">
    <name type="scientific">Afipia massiliensis</name>
    <dbReference type="NCBI Taxonomy" id="211460"/>
    <lineage>
        <taxon>Bacteria</taxon>
        <taxon>Pseudomonadati</taxon>
        <taxon>Pseudomonadota</taxon>
        <taxon>Alphaproteobacteria</taxon>
        <taxon>Hyphomicrobiales</taxon>
        <taxon>Nitrobacteraceae</taxon>
        <taxon>Afipia</taxon>
    </lineage>
</organism>
<reference evidence="2 3" key="1">
    <citation type="submission" date="2020-08" db="EMBL/GenBank/DDBJ databases">
        <title>Genomic Encyclopedia of Type Strains, Phase IV (KMG-IV): sequencing the most valuable type-strain genomes for metagenomic binning, comparative biology and taxonomic classification.</title>
        <authorList>
            <person name="Goeker M."/>
        </authorList>
    </citation>
    <scope>NUCLEOTIDE SEQUENCE [LARGE SCALE GENOMIC DNA]</scope>
    <source>
        <strain evidence="2 3">DSM 17498</strain>
    </source>
</reference>